<dbReference type="EMBL" id="LOCQ01000056">
    <property type="protein sequence ID" value="OBV38702.1"/>
    <property type="molecule type" value="Genomic_DNA"/>
</dbReference>
<evidence type="ECO:0000313" key="1">
    <source>
        <dbReference type="EMBL" id="OBV38702.1"/>
    </source>
</evidence>
<protein>
    <submittedName>
        <fullName evidence="1">Uncharacterized protein</fullName>
    </submittedName>
</protein>
<name>A0A1A7BYU5_9BURK</name>
<gene>
    <name evidence="1" type="ORF">ASR47_100718</name>
</gene>
<proteinExistence type="predicted"/>
<dbReference type="AlphaFoldDB" id="A0A1A7BYU5"/>
<organism evidence="1 2">
    <name type="scientific">Janthinobacterium psychrotolerans</name>
    <dbReference type="NCBI Taxonomy" id="1747903"/>
    <lineage>
        <taxon>Bacteria</taxon>
        <taxon>Pseudomonadati</taxon>
        <taxon>Pseudomonadota</taxon>
        <taxon>Betaproteobacteria</taxon>
        <taxon>Burkholderiales</taxon>
        <taxon>Oxalobacteraceae</taxon>
        <taxon>Janthinobacterium</taxon>
    </lineage>
</organism>
<dbReference type="Proteomes" id="UP000092713">
    <property type="component" value="Unassembled WGS sequence"/>
</dbReference>
<keyword evidence="2" id="KW-1185">Reference proteome</keyword>
<reference evidence="1 2" key="1">
    <citation type="submission" date="2016-04" db="EMBL/GenBank/DDBJ databases">
        <title>Draft genome sequence of Janthinobacterium psychrotolerans sp. nov., isolated from freshwater sediments in Denmark.</title>
        <authorList>
            <person name="Gong X."/>
            <person name="Skrivergaard S."/>
            <person name="Korsgaard B.S."/>
            <person name="Schreiber L."/>
            <person name="Marshall I.P."/>
            <person name="Finster K."/>
            <person name="Schramm A."/>
        </authorList>
    </citation>
    <scope>NUCLEOTIDE SEQUENCE [LARGE SCALE GENOMIC DNA]</scope>
    <source>
        <strain evidence="1 2">S3-2</strain>
    </source>
</reference>
<evidence type="ECO:0000313" key="2">
    <source>
        <dbReference type="Proteomes" id="UP000092713"/>
    </source>
</evidence>
<comment type="caution">
    <text evidence="1">The sequence shown here is derived from an EMBL/GenBank/DDBJ whole genome shotgun (WGS) entry which is preliminary data.</text>
</comment>
<sequence length="39" mass="4292">MMGEKIMVTNHYAMAGFALPPLFKTSTGAGVEATVHYRY</sequence>
<accession>A0A1A7BYU5</accession>